<dbReference type="Gene3D" id="3.40.50.10240">
    <property type="entry name" value="Thiamin pyrophosphokinase, catalytic domain"/>
    <property type="match status" value="1"/>
</dbReference>
<dbReference type="RefSeq" id="WP_041050489.1">
    <property type="nucleotide sequence ID" value="NZ_JXAK01000051.1"/>
</dbReference>
<name>A0ABR5ACM2_9BACL</name>
<evidence type="ECO:0000313" key="8">
    <source>
        <dbReference type="Proteomes" id="UP000031967"/>
    </source>
</evidence>
<organism evidence="7 8">
    <name type="scientific">Gordoniibacillus kamchatkensis</name>
    <dbReference type="NCBI Taxonomy" id="1590651"/>
    <lineage>
        <taxon>Bacteria</taxon>
        <taxon>Bacillati</taxon>
        <taxon>Bacillota</taxon>
        <taxon>Bacilli</taxon>
        <taxon>Bacillales</taxon>
        <taxon>Paenibacillaceae</taxon>
        <taxon>Gordoniibacillus</taxon>
    </lineage>
</organism>
<evidence type="ECO:0000256" key="3">
    <source>
        <dbReference type="ARBA" id="ARBA00022777"/>
    </source>
</evidence>
<dbReference type="CDD" id="cd07995">
    <property type="entry name" value="TPK"/>
    <property type="match status" value="1"/>
</dbReference>
<dbReference type="EC" id="2.7.6.2" evidence="5"/>
<evidence type="ECO:0000256" key="2">
    <source>
        <dbReference type="ARBA" id="ARBA00022741"/>
    </source>
</evidence>
<dbReference type="InterPro" id="IPR006282">
    <property type="entry name" value="Thi_PPkinase"/>
</dbReference>
<dbReference type="InterPro" id="IPR036759">
    <property type="entry name" value="TPK_catalytic_sf"/>
</dbReference>
<dbReference type="InterPro" id="IPR007371">
    <property type="entry name" value="TPK_catalytic"/>
</dbReference>
<dbReference type="PANTHER" id="PTHR41299:SF1">
    <property type="entry name" value="THIAMINE PYROPHOSPHOKINASE"/>
    <property type="match status" value="1"/>
</dbReference>
<keyword evidence="1" id="KW-0808">Transferase</keyword>
<dbReference type="Pfam" id="PF04265">
    <property type="entry name" value="TPK_B1_binding"/>
    <property type="match status" value="1"/>
</dbReference>
<keyword evidence="4" id="KW-0067">ATP-binding</keyword>
<dbReference type="Proteomes" id="UP000031967">
    <property type="component" value="Unassembled WGS sequence"/>
</dbReference>
<dbReference type="PANTHER" id="PTHR41299">
    <property type="entry name" value="THIAMINE PYROPHOSPHOKINASE"/>
    <property type="match status" value="1"/>
</dbReference>
<proteinExistence type="predicted"/>
<evidence type="ECO:0000313" key="7">
    <source>
        <dbReference type="EMBL" id="KIL38805.1"/>
    </source>
</evidence>
<dbReference type="EMBL" id="JXAK01000051">
    <property type="protein sequence ID" value="KIL38805.1"/>
    <property type="molecule type" value="Genomic_DNA"/>
</dbReference>
<dbReference type="InterPro" id="IPR007373">
    <property type="entry name" value="Thiamin_PyroPKinase_B1-bd"/>
</dbReference>
<dbReference type="NCBIfam" id="TIGR01378">
    <property type="entry name" value="thi_PPkinase"/>
    <property type="match status" value="1"/>
</dbReference>
<dbReference type="SMART" id="SM00983">
    <property type="entry name" value="TPK_B1_binding"/>
    <property type="match status" value="1"/>
</dbReference>
<evidence type="ECO:0000256" key="4">
    <source>
        <dbReference type="ARBA" id="ARBA00022840"/>
    </source>
</evidence>
<feature type="domain" description="Thiamin pyrophosphokinase thiamin-binding" evidence="6">
    <location>
        <begin position="154"/>
        <end position="219"/>
    </location>
</feature>
<accession>A0ABR5ACM2</accession>
<sequence>MGLNGEQEARRVVIASGGELGDWALDEIRPDDVLIGADRGALFLVRHGLRPMLALGDFDSVSAEELEQIRHGSDETDACDPIDKNWTDTELAFRYALERDPKPAEIVLLGALGTRFDHSLANVHLLQLGGASGIPCRIVDRHNEIRLVAGSGEGAATVRRGRFRQVSLLPLSAEVTGITLEGFQYPLRDATLRIGQSLGVSNVLLAEEGTVRVRTGLLLVIQSVD</sequence>
<gene>
    <name evidence="7" type="ORF">SD70_24310</name>
</gene>
<dbReference type="Pfam" id="PF04263">
    <property type="entry name" value="TPK_catalytic"/>
    <property type="match status" value="1"/>
</dbReference>
<evidence type="ECO:0000259" key="6">
    <source>
        <dbReference type="SMART" id="SM00983"/>
    </source>
</evidence>
<keyword evidence="8" id="KW-1185">Reference proteome</keyword>
<comment type="caution">
    <text evidence="7">The sequence shown here is derived from an EMBL/GenBank/DDBJ whole genome shotgun (WGS) entry which is preliminary data.</text>
</comment>
<dbReference type="SUPFAM" id="SSF63999">
    <property type="entry name" value="Thiamin pyrophosphokinase, catalytic domain"/>
    <property type="match status" value="1"/>
</dbReference>
<reference evidence="7 8" key="1">
    <citation type="submission" date="2014-12" db="EMBL/GenBank/DDBJ databases">
        <title>Draft genome sequence of Paenibacillus kamchatkensis strain B-2647.</title>
        <authorList>
            <person name="Karlyshev A.V."/>
            <person name="Kudryashova E.B."/>
        </authorList>
    </citation>
    <scope>NUCLEOTIDE SEQUENCE [LARGE SCALE GENOMIC DNA]</scope>
    <source>
        <strain evidence="7 8">VKM B-2647</strain>
    </source>
</reference>
<dbReference type="InterPro" id="IPR053149">
    <property type="entry name" value="TPK"/>
</dbReference>
<keyword evidence="2" id="KW-0547">Nucleotide-binding</keyword>
<protein>
    <recommendedName>
        <fullName evidence="5">Thiamine diphosphokinase</fullName>
        <ecNumber evidence="5">2.7.6.2</ecNumber>
    </recommendedName>
</protein>
<evidence type="ECO:0000256" key="5">
    <source>
        <dbReference type="NCBIfam" id="TIGR01378"/>
    </source>
</evidence>
<keyword evidence="3" id="KW-0418">Kinase</keyword>
<dbReference type="InterPro" id="IPR036371">
    <property type="entry name" value="TPK_B1-bd_sf"/>
</dbReference>
<evidence type="ECO:0000256" key="1">
    <source>
        <dbReference type="ARBA" id="ARBA00022679"/>
    </source>
</evidence>
<dbReference type="SUPFAM" id="SSF63862">
    <property type="entry name" value="Thiamin pyrophosphokinase, substrate-binding domain"/>
    <property type="match status" value="1"/>
</dbReference>